<gene>
    <name evidence="2" type="ORF">LR48_Vigan147s000800</name>
</gene>
<sequence>MEKNKAFVQMMDGRKTELKKAGEGTSSSPAQIPVSKVLPSRTVNPTLKIATKSQPSSTTPIVTLTTQSAHPKGGMKRKSTRDKSVSSSKKGRSKILEGSTKYLMAEELEMPGRTWKLSKEKMGISFSLAEALTIVEDDREKAATTLT</sequence>
<feature type="compositionally biased region" description="Basic and acidic residues" evidence="1">
    <location>
        <begin position="12"/>
        <end position="22"/>
    </location>
</feature>
<dbReference type="EMBL" id="KQ258276">
    <property type="protein sequence ID" value="KOM25633.1"/>
    <property type="molecule type" value="Genomic_DNA"/>
</dbReference>
<feature type="region of interest" description="Disordered" evidence="1">
    <location>
        <begin position="51"/>
        <end position="98"/>
    </location>
</feature>
<reference evidence="3" key="1">
    <citation type="journal article" date="2015" name="Proc. Natl. Acad. Sci. U.S.A.">
        <title>Genome sequencing of adzuki bean (Vigna angularis) provides insight into high starch and low fat accumulation and domestication.</title>
        <authorList>
            <person name="Yang K."/>
            <person name="Tian Z."/>
            <person name="Chen C."/>
            <person name="Luo L."/>
            <person name="Zhao B."/>
            <person name="Wang Z."/>
            <person name="Yu L."/>
            <person name="Li Y."/>
            <person name="Sun Y."/>
            <person name="Li W."/>
            <person name="Chen Y."/>
            <person name="Li Y."/>
            <person name="Zhang Y."/>
            <person name="Ai D."/>
            <person name="Zhao J."/>
            <person name="Shang C."/>
            <person name="Ma Y."/>
            <person name="Wu B."/>
            <person name="Wang M."/>
            <person name="Gao L."/>
            <person name="Sun D."/>
            <person name="Zhang P."/>
            <person name="Guo F."/>
            <person name="Wang W."/>
            <person name="Li Y."/>
            <person name="Wang J."/>
            <person name="Varshney R.K."/>
            <person name="Wang J."/>
            <person name="Ling H.Q."/>
            <person name="Wan P."/>
        </authorList>
    </citation>
    <scope>NUCLEOTIDE SEQUENCE</scope>
    <source>
        <strain evidence="3">cv. Jingnong 6</strain>
    </source>
</reference>
<name>A0A0L9T4Y0_PHAAN</name>
<organism evidence="2 3">
    <name type="scientific">Phaseolus angularis</name>
    <name type="common">Azuki bean</name>
    <name type="synonym">Vigna angularis</name>
    <dbReference type="NCBI Taxonomy" id="3914"/>
    <lineage>
        <taxon>Eukaryota</taxon>
        <taxon>Viridiplantae</taxon>
        <taxon>Streptophyta</taxon>
        <taxon>Embryophyta</taxon>
        <taxon>Tracheophyta</taxon>
        <taxon>Spermatophyta</taxon>
        <taxon>Magnoliopsida</taxon>
        <taxon>eudicotyledons</taxon>
        <taxon>Gunneridae</taxon>
        <taxon>Pentapetalae</taxon>
        <taxon>rosids</taxon>
        <taxon>fabids</taxon>
        <taxon>Fabales</taxon>
        <taxon>Fabaceae</taxon>
        <taxon>Papilionoideae</taxon>
        <taxon>50 kb inversion clade</taxon>
        <taxon>NPAAA clade</taxon>
        <taxon>indigoferoid/millettioid clade</taxon>
        <taxon>Phaseoleae</taxon>
        <taxon>Vigna</taxon>
    </lineage>
</organism>
<proteinExistence type="predicted"/>
<feature type="compositionally biased region" description="Polar residues" evidence="1">
    <location>
        <begin position="51"/>
        <end position="69"/>
    </location>
</feature>
<dbReference type="AlphaFoldDB" id="A0A0L9T4Y0"/>
<evidence type="ECO:0000313" key="2">
    <source>
        <dbReference type="EMBL" id="KOM25633.1"/>
    </source>
</evidence>
<evidence type="ECO:0000313" key="3">
    <source>
        <dbReference type="Proteomes" id="UP000053144"/>
    </source>
</evidence>
<dbReference type="Proteomes" id="UP000053144">
    <property type="component" value="Unassembled WGS sequence"/>
</dbReference>
<dbReference type="Gramene" id="KOM25633">
    <property type="protein sequence ID" value="KOM25633"/>
    <property type="gene ID" value="LR48_Vigan147s000800"/>
</dbReference>
<accession>A0A0L9T4Y0</accession>
<feature type="region of interest" description="Disordered" evidence="1">
    <location>
        <begin position="1"/>
        <end position="39"/>
    </location>
</feature>
<evidence type="ECO:0000256" key="1">
    <source>
        <dbReference type="SAM" id="MobiDB-lite"/>
    </source>
</evidence>
<protein>
    <submittedName>
        <fullName evidence="2">Uncharacterized protein</fullName>
    </submittedName>
</protein>